<dbReference type="Gene3D" id="3.30.450.20">
    <property type="entry name" value="PAS domain"/>
    <property type="match status" value="2"/>
</dbReference>
<protein>
    <submittedName>
        <fullName evidence="7">Cache, type 2 domain protein</fullName>
    </submittedName>
</protein>
<name>F4BVW0_METSG</name>
<keyword evidence="5" id="KW-0472">Membrane</keyword>
<evidence type="ECO:0000256" key="3">
    <source>
        <dbReference type="ARBA" id="ARBA00022692"/>
    </source>
</evidence>
<sequence>MRLIALWAMLFVFTAIVLSASAAEDKTSKSMNNSSSISELVDFVKEARDYAREEDRESACQQFSNKTGEFVRGDLYIYAYDFQGINVAHPFRPDFIGEDKINLTDPNGVALIKDLADCSRRGEDSTYFIFPNPDHGSEDELKIGYAAKVDENWWVGSGVYLSDLPVFFPLESRENLVPFVDEAAKYAEENGRDAALQAFNDRNSSFVRGNLYIFAYDFNGTVLSLPYQPELLGSDRLDAKDENGVRFVQNSIDQAKRGRGYLYYLYANPSKNMEEELKLGYVRSVDNNWWLGAGIYASESNATNATSKTYLGEIGRN</sequence>
<dbReference type="GeneID" id="10460121"/>
<dbReference type="EMBL" id="CP002565">
    <property type="protein sequence ID" value="AEB67220.1"/>
    <property type="molecule type" value="Genomic_DNA"/>
</dbReference>
<dbReference type="OrthoDB" id="134664at2157"/>
<keyword evidence="4" id="KW-1133">Transmembrane helix</keyword>
<evidence type="ECO:0000259" key="6">
    <source>
        <dbReference type="SMART" id="SM01049"/>
    </source>
</evidence>
<organism evidence="7 8">
    <name type="scientific">Methanothrix soehngenii (strain ATCC 5969 / DSM 3671 / JCM 10134 / NBRC 103675 / OCM 69 / GP-6)</name>
    <name type="common">Methanosaeta concilii</name>
    <dbReference type="NCBI Taxonomy" id="990316"/>
    <lineage>
        <taxon>Archaea</taxon>
        <taxon>Methanobacteriati</taxon>
        <taxon>Methanobacteriota</taxon>
        <taxon>Stenosarchaea group</taxon>
        <taxon>Methanomicrobia</taxon>
        <taxon>Methanotrichales</taxon>
        <taxon>Methanotrichaceae</taxon>
        <taxon>Methanothrix</taxon>
    </lineage>
</organism>
<dbReference type="Proteomes" id="UP000007807">
    <property type="component" value="Chromosome"/>
</dbReference>
<dbReference type="SMART" id="SM01049">
    <property type="entry name" value="Cache_2"/>
    <property type="match status" value="2"/>
</dbReference>
<dbReference type="AlphaFoldDB" id="F4BVW0"/>
<dbReference type="InterPro" id="IPR033480">
    <property type="entry name" value="sCache_2"/>
</dbReference>
<reference evidence="7 8" key="1">
    <citation type="journal article" date="2011" name="J. Bacteriol.">
        <title>Complete genome sequence of Methanosaeta concilii, a specialist in aceticlastic methanogenesis.</title>
        <authorList>
            <person name="Barber R.D."/>
            <person name="Zhang L."/>
            <person name="Harnack M."/>
            <person name="Olson M.V."/>
            <person name="Kaul R."/>
            <person name="Ingram-Smith C."/>
            <person name="Smith K.S."/>
        </authorList>
    </citation>
    <scope>NUCLEOTIDE SEQUENCE [LARGE SCALE GENOMIC DNA]</scope>
    <source>
        <strain evidence="8">ATCC 5969 / DSM 3671 / JCM 10134 / NBRC 103675 / OCM 69 / GP-6</strain>
    </source>
</reference>
<evidence type="ECO:0000256" key="4">
    <source>
        <dbReference type="ARBA" id="ARBA00022989"/>
    </source>
</evidence>
<dbReference type="RefSeq" id="WP_013718282.1">
    <property type="nucleotide sequence ID" value="NC_015416.1"/>
</dbReference>
<dbReference type="GO" id="GO:0005886">
    <property type="term" value="C:plasma membrane"/>
    <property type="evidence" value="ECO:0007669"/>
    <property type="project" value="UniProtKB-SubCell"/>
</dbReference>
<gene>
    <name evidence="7" type="ordered locus">MCON_0358</name>
</gene>
<evidence type="ECO:0000256" key="2">
    <source>
        <dbReference type="ARBA" id="ARBA00022475"/>
    </source>
</evidence>
<evidence type="ECO:0000313" key="8">
    <source>
        <dbReference type="Proteomes" id="UP000007807"/>
    </source>
</evidence>
<evidence type="ECO:0000256" key="1">
    <source>
        <dbReference type="ARBA" id="ARBA00004651"/>
    </source>
</evidence>
<dbReference type="STRING" id="990316.MCON_0358"/>
<comment type="subcellular location">
    <subcellularLocation>
        <location evidence="1">Cell membrane</location>
        <topology evidence="1">Multi-pass membrane protein</topology>
    </subcellularLocation>
</comment>
<dbReference type="KEGG" id="mcj:MCON_0358"/>
<proteinExistence type="predicted"/>
<accession>F4BVW0</accession>
<dbReference type="Pfam" id="PF17200">
    <property type="entry name" value="sCache_2"/>
    <property type="match status" value="2"/>
</dbReference>
<dbReference type="HOGENOM" id="CLU_048847_0_0_2"/>
<keyword evidence="2" id="KW-1003">Cell membrane</keyword>
<feature type="domain" description="Single Cache" evidence="6">
    <location>
        <begin position="29"/>
        <end position="113"/>
    </location>
</feature>
<evidence type="ECO:0000313" key="7">
    <source>
        <dbReference type="EMBL" id="AEB67220.1"/>
    </source>
</evidence>
<dbReference type="InParanoid" id="F4BVW0"/>
<evidence type="ECO:0000256" key="5">
    <source>
        <dbReference type="ARBA" id="ARBA00023136"/>
    </source>
</evidence>
<keyword evidence="3" id="KW-0812">Transmembrane</keyword>
<keyword evidence="8" id="KW-1185">Reference proteome</keyword>
<feature type="domain" description="Single Cache" evidence="6">
    <location>
        <begin position="173"/>
        <end position="249"/>
    </location>
</feature>